<dbReference type="VEuPathDB" id="TrichDB:TVAG_266290"/>
<dbReference type="AlphaFoldDB" id="A2DQI2"/>
<reference evidence="1" key="2">
    <citation type="journal article" date="2007" name="Science">
        <title>Draft genome sequence of the sexually transmitted pathogen Trichomonas vaginalis.</title>
        <authorList>
            <person name="Carlton J.M."/>
            <person name="Hirt R.P."/>
            <person name="Silva J.C."/>
            <person name="Delcher A.L."/>
            <person name="Schatz M."/>
            <person name="Zhao Q."/>
            <person name="Wortman J.R."/>
            <person name="Bidwell S.L."/>
            <person name="Alsmark U.C.M."/>
            <person name="Besteiro S."/>
            <person name="Sicheritz-Ponten T."/>
            <person name="Noel C.J."/>
            <person name="Dacks J.B."/>
            <person name="Foster P.G."/>
            <person name="Simillion C."/>
            <person name="Van de Peer Y."/>
            <person name="Miranda-Saavedra D."/>
            <person name="Barton G.J."/>
            <person name="Westrop G.D."/>
            <person name="Mueller S."/>
            <person name="Dessi D."/>
            <person name="Fiori P.L."/>
            <person name="Ren Q."/>
            <person name="Paulsen I."/>
            <person name="Zhang H."/>
            <person name="Bastida-Corcuera F.D."/>
            <person name="Simoes-Barbosa A."/>
            <person name="Brown M.T."/>
            <person name="Hayes R.D."/>
            <person name="Mukherjee M."/>
            <person name="Okumura C.Y."/>
            <person name="Schneider R."/>
            <person name="Smith A.J."/>
            <person name="Vanacova S."/>
            <person name="Villalvazo M."/>
            <person name="Haas B.J."/>
            <person name="Pertea M."/>
            <person name="Feldblyum T.V."/>
            <person name="Utterback T.R."/>
            <person name="Shu C.L."/>
            <person name="Osoegawa K."/>
            <person name="de Jong P.J."/>
            <person name="Hrdy I."/>
            <person name="Horvathova L."/>
            <person name="Zubacova Z."/>
            <person name="Dolezal P."/>
            <person name="Malik S.B."/>
            <person name="Logsdon J.M. Jr."/>
            <person name="Henze K."/>
            <person name="Gupta A."/>
            <person name="Wang C.C."/>
            <person name="Dunne R.L."/>
            <person name="Upcroft J.A."/>
            <person name="Upcroft P."/>
            <person name="White O."/>
            <person name="Salzberg S.L."/>
            <person name="Tang P."/>
            <person name="Chiu C.-H."/>
            <person name="Lee Y.-S."/>
            <person name="Embley T.M."/>
            <person name="Coombs G.H."/>
            <person name="Mottram J.C."/>
            <person name="Tachezy J."/>
            <person name="Fraser-Liggett C.M."/>
            <person name="Johnson P.J."/>
        </authorList>
    </citation>
    <scope>NUCLEOTIDE SEQUENCE [LARGE SCALE GENOMIC DNA]</scope>
    <source>
        <strain evidence="1">G3</strain>
    </source>
</reference>
<accession>A2DQI2</accession>
<gene>
    <name evidence="1" type="ORF">TVAG_266290</name>
</gene>
<proteinExistence type="predicted"/>
<dbReference type="InParanoid" id="A2DQI2"/>
<dbReference type="KEGG" id="tva:4775292"/>
<protein>
    <recommendedName>
        <fullName evidence="3">BTB domain-containing protein</fullName>
    </recommendedName>
</protein>
<dbReference type="SMR" id="A2DQI2"/>
<evidence type="ECO:0000313" key="2">
    <source>
        <dbReference type="Proteomes" id="UP000001542"/>
    </source>
</evidence>
<dbReference type="RefSeq" id="XP_001329489.1">
    <property type="nucleotide sequence ID" value="XM_001329454.1"/>
</dbReference>
<organism evidence="1 2">
    <name type="scientific">Trichomonas vaginalis (strain ATCC PRA-98 / G3)</name>
    <dbReference type="NCBI Taxonomy" id="412133"/>
    <lineage>
        <taxon>Eukaryota</taxon>
        <taxon>Metamonada</taxon>
        <taxon>Parabasalia</taxon>
        <taxon>Trichomonadida</taxon>
        <taxon>Trichomonadidae</taxon>
        <taxon>Trichomonas</taxon>
    </lineage>
</organism>
<evidence type="ECO:0008006" key="3">
    <source>
        <dbReference type="Google" id="ProtNLM"/>
    </source>
</evidence>
<keyword evidence="2" id="KW-1185">Reference proteome</keyword>
<sequence length="422" mass="48190">MTFLSSKGFSNLIGCQVDEDFSFVTDTKTYKCNRVIAIFLSPAVAKAIKSDASLNEFKINDPMNCFEIIYKSLQGEPLSIDVSNADLIFDIANQLGNSEIAEIASEYVQQEIDAFSVIWKIKAKFILNISFNKELEYAINNIDKINLKELAKVGLEFVNLFLEKISSETNKYCKEISTIILESIALYGNDSSILLKYFPISNSTNEEITELINKLSPSMITLELWKSLIYKLGMNKESLPENKNQFVPNQEPIEEPNDLFKGIFYTLKMKYESADLVNDKIVEITSTTGDTTNLSRILDPNKIDYFITSISKITENSPAIIFHFMTERVSISAYTIKTSYHNRYTNHMISWAIEGSNDEIHWDLLDKHEDCHVLNDPNTVATFRACNASCYWYLRLRLLGKNESKLPRICLNAIEFYGSTDY</sequence>
<dbReference type="InterPro" id="IPR008979">
    <property type="entry name" value="Galactose-bd-like_sf"/>
</dbReference>
<dbReference type="Gene3D" id="3.30.710.10">
    <property type="entry name" value="Potassium Channel Kv1.1, Chain A"/>
    <property type="match status" value="1"/>
</dbReference>
<dbReference type="EMBL" id="DS113232">
    <property type="protein sequence ID" value="EAY17266.1"/>
    <property type="molecule type" value="Genomic_DNA"/>
</dbReference>
<evidence type="ECO:0000313" key="1">
    <source>
        <dbReference type="EMBL" id="EAY17266.1"/>
    </source>
</evidence>
<dbReference type="VEuPathDB" id="TrichDB:TVAGG3_0591030"/>
<reference evidence="1" key="1">
    <citation type="submission" date="2006-10" db="EMBL/GenBank/DDBJ databases">
        <authorList>
            <person name="Amadeo P."/>
            <person name="Zhao Q."/>
            <person name="Wortman J."/>
            <person name="Fraser-Liggett C."/>
            <person name="Carlton J."/>
        </authorList>
    </citation>
    <scope>NUCLEOTIDE SEQUENCE</scope>
    <source>
        <strain evidence="1">G3</strain>
    </source>
</reference>
<dbReference type="InterPro" id="IPR011333">
    <property type="entry name" value="SKP1/BTB/POZ_sf"/>
</dbReference>
<name>A2DQI2_TRIV3</name>
<dbReference type="Proteomes" id="UP000001542">
    <property type="component" value="Unassembled WGS sequence"/>
</dbReference>
<dbReference type="SUPFAM" id="SSF49785">
    <property type="entry name" value="Galactose-binding domain-like"/>
    <property type="match status" value="1"/>
</dbReference>